<keyword evidence="2" id="KW-1185">Reference proteome</keyword>
<name>A0ACB9YJ25_9PEZI</name>
<reference evidence="1 2" key="1">
    <citation type="journal article" date="2022" name="New Phytol.">
        <title>Ecological generalism drives hyperdiversity of secondary metabolite gene clusters in xylarialean endophytes.</title>
        <authorList>
            <person name="Franco M.E.E."/>
            <person name="Wisecaver J.H."/>
            <person name="Arnold A.E."/>
            <person name="Ju Y.M."/>
            <person name="Slot J.C."/>
            <person name="Ahrendt S."/>
            <person name="Moore L.P."/>
            <person name="Eastman K.E."/>
            <person name="Scott K."/>
            <person name="Konkel Z."/>
            <person name="Mondo S.J."/>
            <person name="Kuo A."/>
            <person name="Hayes R.D."/>
            <person name="Haridas S."/>
            <person name="Andreopoulos B."/>
            <person name="Riley R."/>
            <person name="LaButti K."/>
            <person name="Pangilinan J."/>
            <person name="Lipzen A."/>
            <person name="Amirebrahimi M."/>
            <person name="Yan J."/>
            <person name="Adam C."/>
            <person name="Keymanesh K."/>
            <person name="Ng V."/>
            <person name="Louie K."/>
            <person name="Northen T."/>
            <person name="Drula E."/>
            <person name="Henrissat B."/>
            <person name="Hsieh H.M."/>
            <person name="Youens-Clark K."/>
            <person name="Lutzoni F."/>
            <person name="Miadlikowska J."/>
            <person name="Eastwood D.C."/>
            <person name="Hamelin R.C."/>
            <person name="Grigoriev I.V."/>
            <person name="U'Ren J.M."/>
        </authorList>
    </citation>
    <scope>NUCLEOTIDE SEQUENCE [LARGE SCALE GENOMIC DNA]</scope>
    <source>
        <strain evidence="1 2">CBS 119005</strain>
    </source>
</reference>
<comment type="caution">
    <text evidence="1">The sequence shown here is derived from an EMBL/GenBank/DDBJ whole genome shotgun (WGS) entry which is preliminary data.</text>
</comment>
<dbReference type="Proteomes" id="UP001497700">
    <property type="component" value="Unassembled WGS sequence"/>
</dbReference>
<sequence length="298" mass="33187">MPLNPSKWHFEIDDYLNPWIPPAPWKHIPYPIAHFLGYRPNHPRPLGNIAVIFWSFIGILSSLTIIEVVGRAIPSFEAHGTPMIIGSFGAAAVLEFYAIESPLSQPRNAILGQLFSSIIGVSISKLFALGPVSRDLTWLGGSLSCACAVAFMALTGTVHPPAGATAMLAVVDKAVANLGWFLLPVIVLGTVMMQSVALLLNNIQRRYPVYWWTPREVGHRRKQQQQQQQQEQDDKNNSESGSDTSSKLEITRTRHLEEGRVAEEDAMIVIRRGHVVIPDDIYISTEEKTYLEELSLRL</sequence>
<proteinExistence type="predicted"/>
<accession>A0ACB9YJ25</accession>
<evidence type="ECO:0000313" key="2">
    <source>
        <dbReference type="Proteomes" id="UP001497700"/>
    </source>
</evidence>
<protein>
    <submittedName>
        <fullName evidence="1">HPP family-domain-containing protein</fullName>
    </submittedName>
</protein>
<gene>
    <name evidence="1" type="ORF">F4820DRAFT_439932</name>
</gene>
<evidence type="ECO:0000313" key="1">
    <source>
        <dbReference type="EMBL" id="KAI4859390.1"/>
    </source>
</evidence>
<dbReference type="EMBL" id="MU393637">
    <property type="protein sequence ID" value="KAI4859390.1"/>
    <property type="molecule type" value="Genomic_DNA"/>
</dbReference>
<organism evidence="1 2">
    <name type="scientific">Hypoxylon rubiginosum</name>
    <dbReference type="NCBI Taxonomy" id="110542"/>
    <lineage>
        <taxon>Eukaryota</taxon>
        <taxon>Fungi</taxon>
        <taxon>Dikarya</taxon>
        <taxon>Ascomycota</taxon>
        <taxon>Pezizomycotina</taxon>
        <taxon>Sordariomycetes</taxon>
        <taxon>Xylariomycetidae</taxon>
        <taxon>Xylariales</taxon>
        <taxon>Hypoxylaceae</taxon>
        <taxon>Hypoxylon</taxon>
    </lineage>
</organism>